<protein>
    <recommendedName>
        <fullName evidence="2">Thioesterase domain-containing protein</fullName>
    </recommendedName>
</protein>
<evidence type="ECO:0000313" key="1">
    <source>
        <dbReference type="EMBL" id="KUG03970.1"/>
    </source>
</evidence>
<dbReference type="Gene3D" id="3.10.129.10">
    <property type="entry name" value="Hotdog Thioesterase"/>
    <property type="match status" value="1"/>
</dbReference>
<sequence length="54" mass="6067">MASKNMGIEIVARGRVVEAGRKMIFAESRIYAGEKLLADTRGTFYKMSDINIKE</sequence>
<organism evidence="1">
    <name type="scientific">hydrocarbon metagenome</name>
    <dbReference type="NCBI Taxonomy" id="938273"/>
    <lineage>
        <taxon>unclassified sequences</taxon>
        <taxon>metagenomes</taxon>
        <taxon>ecological metagenomes</taxon>
    </lineage>
</organism>
<comment type="caution">
    <text evidence="1">The sequence shown here is derived from an EMBL/GenBank/DDBJ whole genome shotgun (WGS) entry which is preliminary data.</text>
</comment>
<name>A0A0W8E5T3_9ZZZZ</name>
<dbReference type="EMBL" id="LNQE01001864">
    <property type="protein sequence ID" value="KUG03970.1"/>
    <property type="molecule type" value="Genomic_DNA"/>
</dbReference>
<dbReference type="InterPro" id="IPR029069">
    <property type="entry name" value="HotDog_dom_sf"/>
</dbReference>
<proteinExistence type="predicted"/>
<evidence type="ECO:0008006" key="2">
    <source>
        <dbReference type="Google" id="ProtNLM"/>
    </source>
</evidence>
<dbReference type="AlphaFoldDB" id="A0A0W8E5T3"/>
<gene>
    <name evidence="1" type="ORF">ASZ90_018633</name>
</gene>
<reference evidence="1" key="1">
    <citation type="journal article" date="2015" name="Proc. Natl. Acad. Sci. U.S.A.">
        <title>Networks of energetic and metabolic interactions define dynamics in microbial communities.</title>
        <authorList>
            <person name="Embree M."/>
            <person name="Liu J.K."/>
            <person name="Al-Bassam M.M."/>
            <person name="Zengler K."/>
        </authorList>
    </citation>
    <scope>NUCLEOTIDE SEQUENCE</scope>
</reference>
<dbReference type="SUPFAM" id="SSF54637">
    <property type="entry name" value="Thioesterase/thiol ester dehydrase-isomerase"/>
    <property type="match status" value="1"/>
</dbReference>
<accession>A0A0W8E5T3</accession>